<organism evidence="3 4">
    <name type="scientific">Desulfitobacterium dichloroeliminans (strain LMG P-21439 / DCA1)</name>
    <dbReference type="NCBI Taxonomy" id="871963"/>
    <lineage>
        <taxon>Bacteria</taxon>
        <taxon>Bacillati</taxon>
        <taxon>Bacillota</taxon>
        <taxon>Clostridia</taxon>
        <taxon>Eubacteriales</taxon>
        <taxon>Desulfitobacteriaceae</taxon>
        <taxon>Desulfitobacterium</taxon>
    </lineage>
</organism>
<dbReference type="Proteomes" id="UP000010797">
    <property type="component" value="Chromosome"/>
</dbReference>
<dbReference type="AlphaFoldDB" id="L0F9I5"/>
<name>L0F9I5_DESDL</name>
<dbReference type="PROSITE" id="PS01328">
    <property type="entry name" value="4HBCOA_THIOESTERASE"/>
    <property type="match status" value="1"/>
</dbReference>
<dbReference type="NCBIfam" id="TIGR00051">
    <property type="entry name" value="YbgC/FadM family acyl-CoA thioesterase"/>
    <property type="match status" value="1"/>
</dbReference>
<dbReference type="HOGENOM" id="CLU_101141_3_2_9"/>
<evidence type="ECO:0000313" key="3">
    <source>
        <dbReference type="EMBL" id="AGA69326.1"/>
    </source>
</evidence>
<dbReference type="InterPro" id="IPR029069">
    <property type="entry name" value="HotDog_dom_sf"/>
</dbReference>
<dbReference type="Pfam" id="PF13279">
    <property type="entry name" value="4HBT_2"/>
    <property type="match status" value="1"/>
</dbReference>
<accession>L0F9I5</accession>
<protein>
    <submittedName>
        <fullName evidence="3">Acyl-CoA thioester hydrolase, YbgC/YbaW family</fullName>
    </submittedName>
</protein>
<dbReference type="SUPFAM" id="SSF54637">
    <property type="entry name" value="Thioesterase/thiol ester dehydrase-isomerase"/>
    <property type="match status" value="1"/>
</dbReference>
<dbReference type="eggNOG" id="COG0824">
    <property type="taxonomic scope" value="Bacteria"/>
</dbReference>
<dbReference type="PANTHER" id="PTHR31793">
    <property type="entry name" value="4-HYDROXYBENZOYL-COA THIOESTERASE FAMILY MEMBER"/>
    <property type="match status" value="1"/>
</dbReference>
<evidence type="ECO:0000256" key="2">
    <source>
        <dbReference type="ARBA" id="ARBA00022801"/>
    </source>
</evidence>
<proteinExistence type="inferred from homology"/>
<dbReference type="RefSeq" id="WP_015262313.1">
    <property type="nucleotide sequence ID" value="NC_019903.1"/>
</dbReference>
<reference evidence="4" key="1">
    <citation type="submission" date="2012-02" db="EMBL/GenBank/DDBJ databases">
        <title>Complete sequence of Desulfitobacterium dichloroeliminans LMG P-21439.</title>
        <authorList>
            <person name="Lucas S."/>
            <person name="Han J."/>
            <person name="Lapidus A."/>
            <person name="Cheng J.-F."/>
            <person name="Goodwin L."/>
            <person name="Pitluck S."/>
            <person name="Peters L."/>
            <person name="Ovchinnikova G."/>
            <person name="Teshima H."/>
            <person name="Detter J.C."/>
            <person name="Han C."/>
            <person name="Tapia R."/>
            <person name="Land M."/>
            <person name="Hauser L."/>
            <person name="Kyrpides N."/>
            <person name="Ivanova N."/>
            <person name="Pagani I."/>
            <person name="Kruse T."/>
            <person name="de Vos W.M."/>
            <person name="Boon N."/>
            <person name="Smidt H."/>
            <person name="Woyke T."/>
        </authorList>
    </citation>
    <scope>NUCLEOTIDE SEQUENCE [LARGE SCALE GENOMIC DNA]</scope>
    <source>
        <strain evidence="4">LMG P-21439 / DCA1</strain>
    </source>
</reference>
<evidence type="ECO:0000313" key="4">
    <source>
        <dbReference type="Proteomes" id="UP000010797"/>
    </source>
</evidence>
<comment type="similarity">
    <text evidence="1">Belongs to the 4-hydroxybenzoyl-CoA thioesterase family.</text>
</comment>
<keyword evidence="4" id="KW-1185">Reference proteome</keyword>
<dbReference type="PIRSF" id="PIRSF003230">
    <property type="entry name" value="YbgC"/>
    <property type="match status" value="1"/>
</dbReference>
<sequence length="142" mass="16605">MFLTHQTPVRVRYAETDQMGIVYHSNYLIWFEVGRTELLRNAGLAYTTFEEQGLAVAVVDAACRYRRPAHYDDQLVVETCIESFSSRKLTFAYKVFRENTLLAEGKTTHVYVDRTGKSTDARKYPLWKELERIVNENKEIPF</sequence>
<dbReference type="CDD" id="cd00586">
    <property type="entry name" value="4HBT"/>
    <property type="match status" value="1"/>
</dbReference>
<dbReference type="STRING" id="871963.Desdi_1877"/>
<dbReference type="PANTHER" id="PTHR31793:SF27">
    <property type="entry name" value="NOVEL THIOESTERASE SUPERFAMILY DOMAIN AND SAPOSIN A-TYPE DOMAIN CONTAINING PROTEIN (0610012H03RIK)"/>
    <property type="match status" value="1"/>
</dbReference>
<dbReference type="GO" id="GO:0047617">
    <property type="term" value="F:fatty acyl-CoA hydrolase activity"/>
    <property type="evidence" value="ECO:0007669"/>
    <property type="project" value="TreeGrafter"/>
</dbReference>
<gene>
    <name evidence="3" type="ordered locus">Desdi_1877</name>
</gene>
<evidence type="ECO:0000256" key="1">
    <source>
        <dbReference type="ARBA" id="ARBA00005953"/>
    </source>
</evidence>
<dbReference type="OrthoDB" id="9800856at2"/>
<dbReference type="InterPro" id="IPR050563">
    <property type="entry name" value="4-hydroxybenzoyl-CoA_TE"/>
</dbReference>
<dbReference type="Gene3D" id="3.10.129.10">
    <property type="entry name" value="Hotdog Thioesterase"/>
    <property type="match status" value="1"/>
</dbReference>
<dbReference type="EMBL" id="CP003344">
    <property type="protein sequence ID" value="AGA69326.1"/>
    <property type="molecule type" value="Genomic_DNA"/>
</dbReference>
<dbReference type="KEGG" id="ddl:Desdi_1877"/>
<dbReference type="InterPro" id="IPR006684">
    <property type="entry name" value="YbgC/YbaW"/>
</dbReference>
<keyword evidence="2 3" id="KW-0378">Hydrolase</keyword>
<dbReference type="InterPro" id="IPR008272">
    <property type="entry name" value="HB-CoA_thioesterase_AS"/>
</dbReference>